<protein>
    <submittedName>
        <fullName evidence="7">Cu(I)-responsive transcriptional regulator</fullName>
    </submittedName>
</protein>
<dbReference type="GO" id="GO:0005507">
    <property type="term" value="F:copper ion binding"/>
    <property type="evidence" value="ECO:0007669"/>
    <property type="project" value="InterPro"/>
</dbReference>
<comment type="subcellular location">
    <subcellularLocation>
        <location evidence="1">Cytoplasm</location>
    </subcellularLocation>
</comment>
<dbReference type="NCBIfam" id="TIGR02044">
    <property type="entry name" value="CueR"/>
    <property type="match status" value="1"/>
</dbReference>
<dbReference type="EMBL" id="SMAJ01000007">
    <property type="protein sequence ID" value="TCT07028.1"/>
    <property type="molecule type" value="Genomic_DNA"/>
</dbReference>
<dbReference type="PANTHER" id="PTHR30204:SF94">
    <property type="entry name" value="HEAVY METAL-DEPENDENT TRANSCRIPTIONAL REGULATOR HI_0293-RELATED"/>
    <property type="match status" value="1"/>
</dbReference>
<dbReference type="GO" id="GO:0005737">
    <property type="term" value="C:cytoplasm"/>
    <property type="evidence" value="ECO:0007669"/>
    <property type="project" value="UniProtKB-SubCell"/>
</dbReference>
<dbReference type="Pfam" id="PF00376">
    <property type="entry name" value="MerR"/>
    <property type="match status" value="1"/>
</dbReference>
<dbReference type="InterPro" id="IPR015358">
    <property type="entry name" value="Tscrpt_reg_MerR_DNA-bd"/>
</dbReference>
<keyword evidence="3" id="KW-0805">Transcription regulation</keyword>
<evidence type="ECO:0000259" key="6">
    <source>
        <dbReference type="PROSITE" id="PS50937"/>
    </source>
</evidence>
<evidence type="ECO:0000256" key="3">
    <source>
        <dbReference type="ARBA" id="ARBA00023015"/>
    </source>
</evidence>
<dbReference type="AlphaFoldDB" id="A0A4V2UYE0"/>
<dbReference type="Gene3D" id="1.10.1660.10">
    <property type="match status" value="1"/>
</dbReference>
<dbReference type="CDD" id="cd01108">
    <property type="entry name" value="HTH_CueR"/>
    <property type="match status" value="1"/>
</dbReference>
<accession>A0A4V2UYE0</accession>
<dbReference type="SMART" id="SM00422">
    <property type="entry name" value="HTH_MERR"/>
    <property type="match status" value="1"/>
</dbReference>
<comment type="caution">
    <text evidence="7">The sequence shown here is derived from an EMBL/GenBank/DDBJ whole genome shotgun (WGS) entry which is preliminary data.</text>
</comment>
<name>A0A4V2UYE0_9BURK</name>
<gene>
    <name evidence="7" type="ORF">EDC26_10784</name>
</gene>
<feature type="domain" description="HTH merR-type" evidence="6">
    <location>
        <begin position="1"/>
        <end position="69"/>
    </location>
</feature>
<sequence>MNIGQAANASGASAKKIRYYESIDLIPSRGRTDSGYRIYADKDIYILRFIRQARDVGFPIETIRLLLALWQDHDRASADVKALALQHIRELDRRLKELRAMRDTLVYLAEHCTGDDRPSCPILDGLAG</sequence>
<evidence type="ECO:0000313" key="7">
    <source>
        <dbReference type="EMBL" id="TCT07028.1"/>
    </source>
</evidence>
<keyword evidence="4" id="KW-0238">DNA-binding</keyword>
<dbReference type="PRINTS" id="PR00040">
    <property type="entry name" value="HTHMERR"/>
</dbReference>
<dbReference type="SUPFAM" id="SSF46955">
    <property type="entry name" value="Putative DNA-binding domain"/>
    <property type="match status" value="1"/>
</dbReference>
<keyword evidence="5" id="KW-0804">Transcription</keyword>
<dbReference type="RefSeq" id="WP_132582490.1">
    <property type="nucleotide sequence ID" value="NZ_SMAJ01000007.1"/>
</dbReference>
<dbReference type="Proteomes" id="UP000295525">
    <property type="component" value="Unassembled WGS sequence"/>
</dbReference>
<reference evidence="7 8" key="1">
    <citation type="submission" date="2019-03" db="EMBL/GenBank/DDBJ databases">
        <title>Genomic Encyclopedia of Type Strains, Phase IV (KMG-IV): sequencing the most valuable type-strain genomes for metagenomic binning, comparative biology and taxonomic classification.</title>
        <authorList>
            <person name="Goeker M."/>
        </authorList>
    </citation>
    <scope>NUCLEOTIDE SEQUENCE [LARGE SCALE GENOMIC DNA]</scope>
    <source>
        <strain evidence="7 8">DSM 24591</strain>
    </source>
</reference>
<evidence type="ECO:0000256" key="2">
    <source>
        <dbReference type="ARBA" id="ARBA00022490"/>
    </source>
</evidence>
<keyword evidence="2" id="KW-0963">Cytoplasm</keyword>
<dbReference type="GO" id="GO:0003700">
    <property type="term" value="F:DNA-binding transcription factor activity"/>
    <property type="evidence" value="ECO:0007669"/>
    <property type="project" value="InterPro"/>
</dbReference>
<keyword evidence="8" id="KW-1185">Reference proteome</keyword>
<proteinExistence type="predicted"/>
<evidence type="ECO:0000313" key="8">
    <source>
        <dbReference type="Proteomes" id="UP000295525"/>
    </source>
</evidence>
<evidence type="ECO:0000256" key="1">
    <source>
        <dbReference type="ARBA" id="ARBA00004496"/>
    </source>
</evidence>
<dbReference type="InterPro" id="IPR000551">
    <property type="entry name" value="MerR-type_HTH_dom"/>
</dbReference>
<dbReference type="GO" id="GO:0045893">
    <property type="term" value="P:positive regulation of DNA-templated transcription"/>
    <property type="evidence" value="ECO:0007669"/>
    <property type="project" value="InterPro"/>
</dbReference>
<organism evidence="7 8">
    <name type="scientific">Paralcaligenes ureilyticus</name>
    <dbReference type="NCBI Taxonomy" id="627131"/>
    <lineage>
        <taxon>Bacteria</taxon>
        <taxon>Pseudomonadati</taxon>
        <taxon>Pseudomonadota</taxon>
        <taxon>Betaproteobacteria</taxon>
        <taxon>Burkholderiales</taxon>
        <taxon>Alcaligenaceae</taxon>
        <taxon>Paralcaligenes</taxon>
    </lineage>
</organism>
<dbReference type="Pfam" id="PF09278">
    <property type="entry name" value="MerR-DNA-bind"/>
    <property type="match status" value="1"/>
</dbReference>
<evidence type="ECO:0000256" key="4">
    <source>
        <dbReference type="ARBA" id="ARBA00023125"/>
    </source>
</evidence>
<evidence type="ECO:0000256" key="5">
    <source>
        <dbReference type="ARBA" id="ARBA00023163"/>
    </source>
</evidence>
<dbReference type="InterPro" id="IPR009061">
    <property type="entry name" value="DNA-bd_dom_put_sf"/>
</dbReference>
<dbReference type="OrthoDB" id="9808480at2"/>
<dbReference type="InterPro" id="IPR047057">
    <property type="entry name" value="MerR_fam"/>
</dbReference>
<dbReference type="PANTHER" id="PTHR30204">
    <property type="entry name" value="REDOX-CYCLING DRUG-SENSING TRANSCRIPTIONAL ACTIVATOR SOXR"/>
    <property type="match status" value="1"/>
</dbReference>
<dbReference type="GO" id="GO:0003677">
    <property type="term" value="F:DNA binding"/>
    <property type="evidence" value="ECO:0007669"/>
    <property type="project" value="UniProtKB-KW"/>
</dbReference>
<dbReference type="InterPro" id="IPR011789">
    <property type="entry name" value="CueR"/>
</dbReference>
<dbReference type="PROSITE" id="PS50937">
    <property type="entry name" value="HTH_MERR_2"/>
    <property type="match status" value="1"/>
</dbReference>